<proteinExistence type="predicted"/>
<comment type="caution">
    <text evidence="2">The sequence shown here is derived from an EMBL/GenBank/DDBJ whole genome shotgun (WGS) entry which is preliminary data.</text>
</comment>
<accession>A0ABR6N741</accession>
<dbReference type="EMBL" id="JACIJN010000008">
    <property type="protein sequence ID" value="MBB5726619.1"/>
    <property type="molecule type" value="Genomic_DNA"/>
</dbReference>
<reference evidence="2 3" key="1">
    <citation type="submission" date="2020-08" db="EMBL/GenBank/DDBJ databases">
        <title>Genomic Encyclopedia of Type Strains, Phase IV (KMG-IV): sequencing the most valuable type-strain genomes for metagenomic binning, comparative biology and taxonomic classification.</title>
        <authorList>
            <person name="Goeker M."/>
        </authorList>
    </citation>
    <scope>NUCLEOTIDE SEQUENCE [LARGE SCALE GENOMIC DNA]</scope>
    <source>
        <strain evidence="2 3">DSM 101535</strain>
    </source>
</reference>
<sequence>MPPKLTIAAPPPAALSPRLDTTTPVSPWLDHRTRAALAAFAAGEQLPAGCAAALRLAADEHGRALAPADLARCTRILARLRLATIARDESEQEARASFEILREDLADVPADILEAASRAYRNHPGRRFFPRSAGELRAFINPDLSQRRAHAAYLDMLADRAAREERAPVPRRADDAHANPPRPIGADMLAGMNAVAARCGFAWRWNADGTTSPHEPGPSIPRTTEDPQR</sequence>
<dbReference type="Proteomes" id="UP000560131">
    <property type="component" value="Unassembled WGS sequence"/>
</dbReference>
<feature type="region of interest" description="Disordered" evidence="1">
    <location>
        <begin position="206"/>
        <end position="229"/>
    </location>
</feature>
<evidence type="ECO:0000313" key="2">
    <source>
        <dbReference type="EMBL" id="MBB5726619.1"/>
    </source>
</evidence>
<evidence type="ECO:0000256" key="1">
    <source>
        <dbReference type="SAM" id="MobiDB-lite"/>
    </source>
</evidence>
<organism evidence="2 3">
    <name type="scientific">Sphingomonas endophytica</name>
    <dbReference type="NCBI Taxonomy" id="869719"/>
    <lineage>
        <taxon>Bacteria</taxon>
        <taxon>Pseudomonadati</taxon>
        <taxon>Pseudomonadota</taxon>
        <taxon>Alphaproteobacteria</taxon>
        <taxon>Sphingomonadales</taxon>
        <taxon>Sphingomonadaceae</taxon>
        <taxon>Sphingomonas</taxon>
    </lineage>
</organism>
<keyword evidence="3" id="KW-1185">Reference proteome</keyword>
<evidence type="ECO:0000313" key="3">
    <source>
        <dbReference type="Proteomes" id="UP000560131"/>
    </source>
</evidence>
<feature type="region of interest" description="Disordered" evidence="1">
    <location>
        <begin position="1"/>
        <end position="20"/>
    </location>
</feature>
<protein>
    <submittedName>
        <fullName evidence="2">Uncharacterized protein</fullName>
    </submittedName>
</protein>
<dbReference type="RefSeq" id="WP_184038264.1">
    <property type="nucleotide sequence ID" value="NZ_BAABAR010000019.1"/>
</dbReference>
<name>A0ABR6N741_9SPHN</name>
<feature type="compositionally biased region" description="Pro residues" evidence="1">
    <location>
        <begin position="1"/>
        <end position="14"/>
    </location>
</feature>
<gene>
    <name evidence="2" type="ORF">FHS97_002562</name>
</gene>